<dbReference type="InterPro" id="IPR029016">
    <property type="entry name" value="GAF-like_dom_sf"/>
</dbReference>
<keyword evidence="1" id="KW-0812">Transmembrane</keyword>
<organism evidence="3 4">
    <name type="scientific">Dankookia rubra</name>
    <dbReference type="NCBI Taxonomy" id="1442381"/>
    <lineage>
        <taxon>Bacteria</taxon>
        <taxon>Pseudomonadati</taxon>
        <taxon>Pseudomonadota</taxon>
        <taxon>Alphaproteobacteria</taxon>
        <taxon>Acetobacterales</taxon>
        <taxon>Roseomonadaceae</taxon>
        <taxon>Dankookia</taxon>
    </lineage>
</organism>
<feature type="domain" description="GAF" evidence="2">
    <location>
        <begin position="35"/>
        <end position="141"/>
    </location>
</feature>
<comment type="caution">
    <text evidence="3">The sequence shown here is derived from an EMBL/GenBank/DDBJ whole genome shotgun (WGS) entry which is preliminary data.</text>
</comment>
<evidence type="ECO:0000256" key="1">
    <source>
        <dbReference type="SAM" id="Phobius"/>
    </source>
</evidence>
<dbReference type="SUPFAM" id="SSF55781">
    <property type="entry name" value="GAF domain-like"/>
    <property type="match status" value="1"/>
</dbReference>
<protein>
    <submittedName>
        <fullName evidence="3">GAF domain-containing protein</fullName>
    </submittedName>
</protein>
<name>A0A4R5Q753_9PROT</name>
<evidence type="ECO:0000259" key="2">
    <source>
        <dbReference type="Pfam" id="PF01590"/>
    </source>
</evidence>
<proteinExistence type="predicted"/>
<feature type="transmembrane region" description="Helical" evidence="1">
    <location>
        <begin position="216"/>
        <end position="233"/>
    </location>
</feature>
<evidence type="ECO:0000313" key="3">
    <source>
        <dbReference type="EMBL" id="TDH58081.1"/>
    </source>
</evidence>
<dbReference type="OrthoDB" id="9767435at2"/>
<dbReference type="Proteomes" id="UP000295096">
    <property type="component" value="Unassembled WGS sequence"/>
</dbReference>
<reference evidence="3 4" key="1">
    <citation type="journal article" date="2016" name="J. Microbiol.">
        <title>Dankookia rubra gen. nov., sp. nov., an alphaproteobacterium isolated from sediment of a shallow stream.</title>
        <authorList>
            <person name="Kim W.H."/>
            <person name="Kim D.H."/>
            <person name="Kang K."/>
            <person name="Ahn T.Y."/>
        </authorList>
    </citation>
    <scope>NUCLEOTIDE SEQUENCE [LARGE SCALE GENOMIC DNA]</scope>
    <source>
        <strain evidence="3 4">JCM30602</strain>
    </source>
</reference>
<evidence type="ECO:0000313" key="4">
    <source>
        <dbReference type="Proteomes" id="UP000295096"/>
    </source>
</evidence>
<gene>
    <name evidence="3" type="ORF">E2C06_34475</name>
</gene>
<dbReference type="EMBL" id="SMSJ01000157">
    <property type="protein sequence ID" value="TDH58081.1"/>
    <property type="molecule type" value="Genomic_DNA"/>
</dbReference>
<dbReference type="Pfam" id="PF01590">
    <property type="entry name" value="GAF"/>
    <property type="match status" value="1"/>
</dbReference>
<dbReference type="RefSeq" id="WP_133293072.1">
    <property type="nucleotide sequence ID" value="NZ_SMSJ01000157.1"/>
</dbReference>
<dbReference type="InterPro" id="IPR003018">
    <property type="entry name" value="GAF"/>
</dbReference>
<keyword evidence="4" id="KW-1185">Reference proteome</keyword>
<dbReference type="AlphaFoldDB" id="A0A4R5Q753"/>
<keyword evidence="1" id="KW-1133">Transmembrane helix</keyword>
<dbReference type="Gene3D" id="3.30.450.40">
    <property type="match status" value="1"/>
</dbReference>
<accession>A0A4R5Q753</accession>
<sequence>MKREFGSSMSEFEGVAARQKALADFGDFALHSKSLDEVLTEACQLVSEALGTGHAKILEIQQDDQSLLVRAGVGWARSIVGELRVEMGERSSETYSIEAGKPVVTRDIREEVRFEMPQFLKDAGVIALTNVPIFLPGGRAYARARSSFVQAGWGTEALEVANRQTAELQSTIWGHMSALVRKRADAVTSSLMAAINEIFDASTAERFANAMTVPPGLFWLLITMALLSMAALGF</sequence>
<keyword evidence="1" id="KW-0472">Membrane</keyword>